<comment type="caution">
    <text evidence="2">The sequence shown here is derived from an EMBL/GenBank/DDBJ whole genome shotgun (WGS) entry which is preliminary data.</text>
</comment>
<sequence length="90" mass="9945">MEGNSSQENIADVNLASLVPVWTKIALTTFIGIAFVLGIPGNSFVIFLHQDYLLQLSGLIRETEGYGWETEGYGWETDGKRLGNVREPEA</sequence>
<evidence type="ECO:0000256" key="1">
    <source>
        <dbReference type="SAM" id="Phobius"/>
    </source>
</evidence>
<organism evidence="2 3">
    <name type="scientific">Dreissena polymorpha</name>
    <name type="common">Zebra mussel</name>
    <name type="synonym">Mytilus polymorpha</name>
    <dbReference type="NCBI Taxonomy" id="45954"/>
    <lineage>
        <taxon>Eukaryota</taxon>
        <taxon>Metazoa</taxon>
        <taxon>Spiralia</taxon>
        <taxon>Lophotrochozoa</taxon>
        <taxon>Mollusca</taxon>
        <taxon>Bivalvia</taxon>
        <taxon>Autobranchia</taxon>
        <taxon>Heteroconchia</taxon>
        <taxon>Euheterodonta</taxon>
        <taxon>Imparidentia</taxon>
        <taxon>Neoheterodontei</taxon>
        <taxon>Myida</taxon>
        <taxon>Dreissenoidea</taxon>
        <taxon>Dreissenidae</taxon>
        <taxon>Dreissena</taxon>
    </lineage>
</organism>
<feature type="transmembrane region" description="Helical" evidence="1">
    <location>
        <begin position="25"/>
        <end position="48"/>
    </location>
</feature>
<evidence type="ECO:0000313" key="3">
    <source>
        <dbReference type="Proteomes" id="UP000828390"/>
    </source>
</evidence>
<keyword evidence="1" id="KW-0472">Membrane</keyword>
<accession>A0A9D4KXT4</accession>
<protein>
    <submittedName>
        <fullName evidence="2">Uncharacterized protein</fullName>
    </submittedName>
</protein>
<reference evidence="2" key="1">
    <citation type="journal article" date="2019" name="bioRxiv">
        <title>The Genome of the Zebra Mussel, Dreissena polymorpha: A Resource for Invasive Species Research.</title>
        <authorList>
            <person name="McCartney M.A."/>
            <person name="Auch B."/>
            <person name="Kono T."/>
            <person name="Mallez S."/>
            <person name="Zhang Y."/>
            <person name="Obille A."/>
            <person name="Becker A."/>
            <person name="Abrahante J.E."/>
            <person name="Garbe J."/>
            <person name="Badalamenti J.P."/>
            <person name="Herman A."/>
            <person name="Mangelson H."/>
            <person name="Liachko I."/>
            <person name="Sullivan S."/>
            <person name="Sone E.D."/>
            <person name="Koren S."/>
            <person name="Silverstein K.A.T."/>
            <person name="Beckman K.B."/>
            <person name="Gohl D.M."/>
        </authorList>
    </citation>
    <scope>NUCLEOTIDE SEQUENCE</scope>
    <source>
        <strain evidence="2">Duluth1</strain>
        <tissue evidence="2">Whole animal</tissue>
    </source>
</reference>
<reference evidence="2" key="2">
    <citation type="submission" date="2020-11" db="EMBL/GenBank/DDBJ databases">
        <authorList>
            <person name="McCartney M.A."/>
            <person name="Auch B."/>
            <person name="Kono T."/>
            <person name="Mallez S."/>
            <person name="Becker A."/>
            <person name="Gohl D.M."/>
            <person name="Silverstein K.A.T."/>
            <person name="Koren S."/>
            <person name="Bechman K.B."/>
            <person name="Herman A."/>
            <person name="Abrahante J.E."/>
            <person name="Garbe J."/>
        </authorList>
    </citation>
    <scope>NUCLEOTIDE SEQUENCE</scope>
    <source>
        <strain evidence="2">Duluth1</strain>
        <tissue evidence="2">Whole animal</tissue>
    </source>
</reference>
<keyword evidence="1" id="KW-0812">Transmembrane</keyword>
<keyword evidence="1" id="KW-1133">Transmembrane helix</keyword>
<dbReference type="Proteomes" id="UP000828390">
    <property type="component" value="Unassembled WGS sequence"/>
</dbReference>
<dbReference type="EMBL" id="JAIWYP010000003">
    <property type="protein sequence ID" value="KAH3847659.1"/>
    <property type="molecule type" value="Genomic_DNA"/>
</dbReference>
<name>A0A9D4KXT4_DREPO</name>
<proteinExistence type="predicted"/>
<keyword evidence="3" id="KW-1185">Reference proteome</keyword>
<evidence type="ECO:0000313" key="2">
    <source>
        <dbReference type="EMBL" id="KAH3847659.1"/>
    </source>
</evidence>
<gene>
    <name evidence="2" type="ORF">DPMN_089989</name>
</gene>
<dbReference type="AlphaFoldDB" id="A0A9D4KXT4"/>